<evidence type="ECO:0000313" key="2">
    <source>
        <dbReference type="EMBL" id="MBV7378517.1"/>
    </source>
</evidence>
<feature type="chain" id="PRO_5045836678" evidence="1">
    <location>
        <begin position="29"/>
        <end position="205"/>
    </location>
</feature>
<proteinExistence type="predicted"/>
<protein>
    <submittedName>
        <fullName evidence="2">Uncharacterized protein</fullName>
    </submittedName>
</protein>
<comment type="caution">
    <text evidence="2">The sequence shown here is derived from an EMBL/GenBank/DDBJ whole genome shotgun (WGS) entry which is preliminary data.</text>
</comment>
<organism evidence="2 3">
    <name type="scientific">Maritimibacter dapengensis</name>
    <dbReference type="NCBI Taxonomy" id="2836868"/>
    <lineage>
        <taxon>Bacteria</taxon>
        <taxon>Pseudomonadati</taxon>
        <taxon>Pseudomonadota</taxon>
        <taxon>Alphaproteobacteria</taxon>
        <taxon>Rhodobacterales</taxon>
        <taxon>Roseobacteraceae</taxon>
        <taxon>Maritimibacter</taxon>
    </lineage>
</organism>
<dbReference type="Proteomes" id="UP000756530">
    <property type="component" value="Unassembled WGS sequence"/>
</dbReference>
<evidence type="ECO:0000256" key="1">
    <source>
        <dbReference type="SAM" id="SignalP"/>
    </source>
</evidence>
<gene>
    <name evidence="2" type="ORF">KJP28_06230</name>
</gene>
<keyword evidence="3" id="KW-1185">Reference proteome</keyword>
<name>A0ABS6SZV5_9RHOB</name>
<feature type="signal peptide" evidence="1">
    <location>
        <begin position="1"/>
        <end position="28"/>
    </location>
</feature>
<dbReference type="RefSeq" id="WP_218391646.1">
    <property type="nucleotide sequence ID" value="NZ_JAHUZE010000001.1"/>
</dbReference>
<evidence type="ECO:0000313" key="3">
    <source>
        <dbReference type="Proteomes" id="UP000756530"/>
    </source>
</evidence>
<sequence>MNFRMRKSVATPLALLALSFFQVGDVQAQTSASELIAKATGQSEEIGLVLETLQNGDKSTQYALVKLLLEEQDPALRRAGREFALFSTDPVLRNLAIVSVFNTNSALRLEVYDAEDPSVYGWVEQVGGASNGERAAVVLETLEFDGSCWGGRTCRWQVRGDHVQFTDKFNSRYAQADLTLGSDGVLRGAIVMNTGRAQLAIDLKE</sequence>
<reference evidence="2 3" key="1">
    <citation type="submission" date="2021-05" db="EMBL/GenBank/DDBJ databases">
        <title>Culturable bacteria isolated from Daya Bay.</title>
        <authorList>
            <person name="Zheng W."/>
            <person name="Yu S."/>
            <person name="Huang Y."/>
        </authorList>
    </citation>
    <scope>NUCLEOTIDE SEQUENCE [LARGE SCALE GENOMIC DNA]</scope>
    <source>
        <strain evidence="2 3">DP4N28-5</strain>
    </source>
</reference>
<keyword evidence="1" id="KW-0732">Signal</keyword>
<accession>A0ABS6SZV5</accession>
<dbReference type="EMBL" id="JAHUZE010000001">
    <property type="protein sequence ID" value="MBV7378517.1"/>
    <property type="molecule type" value="Genomic_DNA"/>
</dbReference>